<feature type="domain" description="HTH lacI-type" evidence="4">
    <location>
        <begin position="1"/>
        <end position="55"/>
    </location>
</feature>
<accession>A0A849KPJ5</accession>
<reference evidence="5 6" key="1">
    <citation type="submission" date="2020-05" db="EMBL/GenBank/DDBJ databases">
        <title>Gimesia benthica sp. nov., a novel planctomycete isolated from a deep-sea water sample of the Northwest Indian Ocean.</title>
        <authorList>
            <person name="Wang J."/>
            <person name="Ruan C."/>
            <person name="Song L."/>
            <person name="Zhu Y."/>
            <person name="Li A."/>
            <person name="Zheng X."/>
            <person name="Wang L."/>
            <person name="Lu Z."/>
            <person name="Huang Y."/>
            <person name="Du W."/>
            <person name="Zhou Y."/>
            <person name="Huang L."/>
            <person name="Dai X."/>
        </authorList>
    </citation>
    <scope>NUCLEOTIDE SEQUENCE [LARGE SCALE GENOMIC DNA]</scope>
    <source>
        <strain evidence="5 6">YYQ-30</strain>
    </source>
</reference>
<dbReference type="InterPro" id="IPR028082">
    <property type="entry name" value="Peripla_BP_I"/>
</dbReference>
<gene>
    <name evidence="5" type="ORF">HMH01_00850</name>
</gene>
<evidence type="ECO:0000256" key="3">
    <source>
        <dbReference type="ARBA" id="ARBA00023163"/>
    </source>
</evidence>
<dbReference type="Pfam" id="PF00356">
    <property type="entry name" value="LacI"/>
    <property type="match status" value="1"/>
</dbReference>
<evidence type="ECO:0000313" key="6">
    <source>
        <dbReference type="Proteomes" id="UP000572377"/>
    </source>
</evidence>
<evidence type="ECO:0000259" key="4">
    <source>
        <dbReference type="PROSITE" id="PS50932"/>
    </source>
</evidence>
<sequence length="340" mass="36818">MNLKQLSDMLGLSPTTVSRALNGYPEVNARTRARVIEAARHHGYVPNSMAKRLATGRAMAIGHVVPLSDHDMINPIFADFIAGAGRAYSEAGYNMILSVVPAEEEEASYRALSAAHSVDGIIVHGPKRNDYRIPLLNELGIRFMVHGRCDSTHPHAWLDMNNRAAFLRATEYLIGLGHRRIALLNGIETLFFAIRRRAGYEDALRAAGIAPDPALVFNSDMTEPYGYRTARALLAGPNPPTAFLSSSLITALGISRAIADAGLRLGADVSVITHDDALLFLPNQGERPMFTSTKSSIRDAGYRMGQLLIDIIEGRADPHVTELWEAELVIGSSTGPAPSG</sequence>
<dbReference type="InterPro" id="IPR010982">
    <property type="entry name" value="Lambda_DNA-bd_dom_sf"/>
</dbReference>
<dbReference type="PROSITE" id="PS50932">
    <property type="entry name" value="HTH_LACI_2"/>
    <property type="match status" value="1"/>
</dbReference>
<keyword evidence="6" id="KW-1185">Reference proteome</keyword>
<protein>
    <submittedName>
        <fullName evidence="5">LacI family DNA-binding transcriptional regulator</fullName>
    </submittedName>
</protein>
<dbReference type="CDD" id="cd01392">
    <property type="entry name" value="HTH_LacI"/>
    <property type="match status" value="1"/>
</dbReference>
<name>A0A849KPJ5_9RHOB</name>
<dbReference type="SUPFAM" id="SSF47413">
    <property type="entry name" value="lambda repressor-like DNA-binding domains"/>
    <property type="match status" value="1"/>
</dbReference>
<dbReference type="AlphaFoldDB" id="A0A849KPJ5"/>
<dbReference type="Proteomes" id="UP000572377">
    <property type="component" value="Unassembled WGS sequence"/>
</dbReference>
<dbReference type="Gene3D" id="3.40.50.2300">
    <property type="match status" value="2"/>
</dbReference>
<dbReference type="GO" id="GO:0000976">
    <property type="term" value="F:transcription cis-regulatory region binding"/>
    <property type="evidence" value="ECO:0007669"/>
    <property type="project" value="TreeGrafter"/>
</dbReference>
<evidence type="ECO:0000256" key="1">
    <source>
        <dbReference type="ARBA" id="ARBA00023015"/>
    </source>
</evidence>
<keyword evidence="3" id="KW-0804">Transcription</keyword>
<dbReference type="InterPro" id="IPR046335">
    <property type="entry name" value="LacI/GalR-like_sensor"/>
</dbReference>
<dbReference type="Pfam" id="PF13377">
    <property type="entry name" value="Peripla_BP_3"/>
    <property type="match status" value="1"/>
</dbReference>
<proteinExistence type="predicted"/>
<dbReference type="PANTHER" id="PTHR30146">
    <property type="entry name" value="LACI-RELATED TRANSCRIPTIONAL REPRESSOR"/>
    <property type="match status" value="1"/>
</dbReference>
<comment type="caution">
    <text evidence="5">The sequence shown here is derived from an EMBL/GenBank/DDBJ whole genome shotgun (WGS) entry which is preliminary data.</text>
</comment>
<evidence type="ECO:0000313" key="5">
    <source>
        <dbReference type="EMBL" id="NNU78973.1"/>
    </source>
</evidence>
<dbReference type="Gene3D" id="1.10.260.40">
    <property type="entry name" value="lambda repressor-like DNA-binding domains"/>
    <property type="match status" value="1"/>
</dbReference>
<dbReference type="InterPro" id="IPR000843">
    <property type="entry name" value="HTH_LacI"/>
</dbReference>
<dbReference type="CDD" id="cd20010">
    <property type="entry name" value="PBP1_AglR-like"/>
    <property type="match status" value="1"/>
</dbReference>
<keyword evidence="2 5" id="KW-0238">DNA-binding</keyword>
<evidence type="ECO:0000256" key="2">
    <source>
        <dbReference type="ARBA" id="ARBA00023125"/>
    </source>
</evidence>
<dbReference type="SMART" id="SM00354">
    <property type="entry name" value="HTH_LACI"/>
    <property type="match status" value="1"/>
</dbReference>
<keyword evidence="1" id="KW-0805">Transcription regulation</keyword>
<dbReference type="RefSeq" id="WP_171321558.1">
    <property type="nucleotide sequence ID" value="NZ_JABFBC010000001.1"/>
</dbReference>
<dbReference type="EMBL" id="JABFBC010000001">
    <property type="protein sequence ID" value="NNU78973.1"/>
    <property type="molecule type" value="Genomic_DNA"/>
</dbReference>
<dbReference type="SUPFAM" id="SSF53822">
    <property type="entry name" value="Periplasmic binding protein-like I"/>
    <property type="match status" value="1"/>
</dbReference>
<dbReference type="GO" id="GO:0003700">
    <property type="term" value="F:DNA-binding transcription factor activity"/>
    <property type="evidence" value="ECO:0007669"/>
    <property type="project" value="TreeGrafter"/>
</dbReference>
<dbReference type="PANTHER" id="PTHR30146:SF109">
    <property type="entry name" value="HTH-TYPE TRANSCRIPTIONAL REGULATOR GALS"/>
    <property type="match status" value="1"/>
</dbReference>
<organism evidence="5 6">
    <name type="scientific">Halovulum dunhuangense</name>
    <dbReference type="NCBI Taxonomy" id="1505036"/>
    <lineage>
        <taxon>Bacteria</taxon>
        <taxon>Pseudomonadati</taxon>
        <taxon>Pseudomonadota</taxon>
        <taxon>Alphaproteobacteria</taxon>
        <taxon>Rhodobacterales</taxon>
        <taxon>Paracoccaceae</taxon>
        <taxon>Halovulum</taxon>
    </lineage>
</organism>